<gene>
    <name evidence="2" type="primary">LOC107800719</name>
</gene>
<dbReference type="Pfam" id="PF24626">
    <property type="entry name" value="SH3_Tf2-1"/>
    <property type="match status" value="1"/>
</dbReference>
<evidence type="ECO:0000313" key="2">
    <source>
        <dbReference type="RefSeq" id="XP_016479428.1"/>
    </source>
</evidence>
<dbReference type="InterPro" id="IPR056924">
    <property type="entry name" value="SH3_Tf2-1"/>
</dbReference>
<dbReference type="RefSeq" id="XP_016479428.1">
    <property type="nucleotide sequence ID" value="XM_016623942.1"/>
</dbReference>
<reference evidence="2" key="1">
    <citation type="submission" date="2025-08" db="UniProtKB">
        <authorList>
            <consortium name="RefSeq"/>
        </authorList>
    </citation>
    <scope>IDENTIFICATION</scope>
</reference>
<dbReference type="PANTHER" id="PTHR46148">
    <property type="entry name" value="CHROMO DOMAIN-CONTAINING PROTEIN"/>
    <property type="match status" value="1"/>
</dbReference>
<proteinExistence type="predicted"/>
<feature type="domain" description="Tf2-1-like SH3-like" evidence="1">
    <location>
        <begin position="247"/>
        <end position="312"/>
    </location>
</feature>
<dbReference type="InterPro" id="IPR043128">
    <property type="entry name" value="Rev_trsase/Diguanyl_cyclase"/>
</dbReference>
<dbReference type="PANTHER" id="PTHR46148:SF60">
    <property type="entry name" value="CHROMO DOMAIN-CONTAINING PROTEIN"/>
    <property type="match status" value="1"/>
</dbReference>
<dbReference type="InterPro" id="IPR012337">
    <property type="entry name" value="RNaseH-like_sf"/>
</dbReference>
<accession>A0A1S4ASE1</accession>
<evidence type="ECO:0000259" key="1">
    <source>
        <dbReference type="Pfam" id="PF24626"/>
    </source>
</evidence>
<dbReference type="STRING" id="4097.A0A1S4ASE1"/>
<dbReference type="InterPro" id="IPR043502">
    <property type="entry name" value="DNA/RNA_pol_sf"/>
</dbReference>
<sequence>MRRDYPKLHMGVPQQGAQAMILAPDPTPPAQPAIAFLGHMVSSGGIKVDPKKIEAVQSWSKPSTSTRIRPFLSLVGYYHRFVEGFSSIPASLTKLTQNGAPFRGSDNCGEAFSYGCQALANRLMRLDIYEPSRVLSCVVSQSSLFERIKAYWYDDPHLLVLKDTVQKGSAKEASIGDDGVLRLQGRCELGMQAELSTTFHPQTERQSEWTIQILKDMLRSCTIDFGGQWDQFLPLAKKVCDVAFMEGEEVLLRDSLMKGMIRFGKKEKLSPRFIGHFEVLKRVGEVAYRLVLPPSLSGVHLVFHVSMLQNYHKDKSHVLNFIIVQLDENLVYEEEQVAILDRQVRKLKSKEIVSVKVWWRGQTVEEET</sequence>
<dbReference type="OrthoDB" id="1633836at2759"/>
<name>A0A1S4ASE1_TOBAC</name>
<dbReference type="AlphaFoldDB" id="A0A1S4ASE1"/>
<dbReference type="SUPFAM" id="SSF56672">
    <property type="entry name" value="DNA/RNA polymerases"/>
    <property type="match status" value="1"/>
</dbReference>
<dbReference type="PaxDb" id="4097-A0A1S4ASE1"/>
<organism evidence="2">
    <name type="scientific">Nicotiana tabacum</name>
    <name type="common">Common tobacco</name>
    <dbReference type="NCBI Taxonomy" id="4097"/>
    <lineage>
        <taxon>Eukaryota</taxon>
        <taxon>Viridiplantae</taxon>
        <taxon>Streptophyta</taxon>
        <taxon>Embryophyta</taxon>
        <taxon>Tracheophyta</taxon>
        <taxon>Spermatophyta</taxon>
        <taxon>Magnoliopsida</taxon>
        <taxon>eudicotyledons</taxon>
        <taxon>Gunneridae</taxon>
        <taxon>Pentapetalae</taxon>
        <taxon>asterids</taxon>
        <taxon>lamiids</taxon>
        <taxon>Solanales</taxon>
        <taxon>Solanaceae</taxon>
        <taxon>Nicotianoideae</taxon>
        <taxon>Nicotianeae</taxon>
        <taxon>Nicotiana</taxon>
    </lineage>
</organism>
<dbReference type="KEGG" id="nta:107800719"/>
<dbReference type="SUPFAM" id="SSF53098">
    <property type="entry name" value="Ribonuclease H-like"/>
    <property type="match status" value="1"/>
</dbReference>
<dbReference type="Gene3D" id="3.30.70.270">
    <property type="match status" value="1"/>
</dbReference>
<protein>
    <recommendedName>
        <fullName evidence="1">Tf2-1-like SH3-like domain-containing protein</fullName>
    </recommendedName>
</protein>